<keyword evidence="4" id="KW-1185">Reference proteome</keyword>
<dbReference type="SUPFAM" id="SSF56601">
    <property type="entry name" value="beta-lactamase/transpeptidase-like"/>
    <property type="match status" value="1"/>
</dbReference>
<evidence type="ECO:0000313" key="4">
    <source>
        <dbReference type="Proteomes" id="UP001501624"/>
    </source>
</evidence>
<gene>
    <name evidence="3" type="ORF">GCM10022380_76740</name>
</gene>
<feature type="chain" id="PRO_5047005044" evidence="1">
    <location>
        <begin position="28"/>
        <end position="395"/>
    </location>
</feature>
<name>A0ABP7JKN9_9PSEU</name>
<organism evidence="3 4">
    <name type="scientific">Amycolatopsis tucumanensis</name>
    <dbReference type="NCBI Taxonomy" id="401106"/>
    <lineage>
        <taxon>Bacteria</taxon>
        <taxon>Bacillati</taxon>
        <taxon>Actinomycetota</taxon>
        <taxon>Actinomycetes</taxon>
        <taxon>Pseudonocardiales</taxon>
        <taxon>Pseudonocardiaceae</taxon>
        <taxon>Amycolatopsis</taxon>
    </lineage>
</organism>
<evidence type="ECO:0000313" key="3">
    <source>
        <dbReference type="EMBL" id="GAA3847247.1"/>
    </source>
</evidence>
<sequence length="395" mass="41987">MTAFSRRAALSAVPLATGLLAAPPAAAAGSSTAVPAALRPGGAYDRYLAQRAAEDRFSGTVLVARGGRPVLVRSYGMADQEHGVPNRDDTIFNLASGAKPFTGLAVVQLAEQGKLRFHDKIGDHLDGFPAEVATRVSVHHLLTHTGGLTSATSEGRIFTSVEERTEYLARSTRELSLRFVPGSDKAYSSEGYEILGEIVATVSGQPFQDYVRQHIFEPAGMRDSAYCTRADWLANVRIAHPYVYLQDGSRVDGVRDLSAGSTINGGFGSNAARAFVGSGGGGAFSTAPDLVRFALALRDGRLLGHAYRDLYTGGKISSPPMRGGAPRGETFQAYGPLVGLVEGQRIVNHGGGIAGGNTNWSIYLDTDWVAVILANYDLPDFPDVIEQERQALLGY</sequence>
<keyword evidence="1" id="KW-0732">Signal</keyword>
<proteinExistence type="predicted"/>
<dbReference type="GO" id="GO:0016787">
    <property type="term" value="F:hydrolase activity"/>
    <property type="evidence" value="ECO:0007669"/>
    <property type="project" value="UniProtKB-KW"/>
</dbReference>
<protein>
    <submittedName>
        <fullName evidence="3">Serine hydrolase domain-containing protein</fullName>
    </submittedName>
</protein>
<dbReference type="RefSeq" id="WP_237339686.1">
    <property type="nucleotide sequence ID" value="NZ_BAABCM010000016.1"/>
</dbReference>
<dbReference type="InterPro" id="IPR012338">
    <property type="entry name" value="Beta-lactam/transpept-like"/>
</dbReference>
<dbReference type="Pfam" id="PF00144">
    <property type="entry name" value="Beta-lactamase"/>
    <property type="match status" value="1"/>
</dbReference>
<evidence type="ECO:0000259" key="2">
    <source>
        <dbReference type="Pfam" id="PF00144"/>
    </source>
</evidence>
<accession>A0ABP7JKN9</accession>
<dbReference type="Proteomes" id="UP001501624">
    <property type="component" value="Unassembled WGS sequence"/>
</dbReference>
<dbReference type="InterPro" id="IPR001466">
    <property type="entry name" value="Beta-lactam-related"/>
</dbReference>
<dbReference type="Gene3D" id="3.40.710.10">
    <property type="entry name" value="DD-peptidase/beta-lactamase superfamily"/>
    <property type="match status" value="1"/>
</dbReference>
<comment type="caution">
    <text evidence="3">The sequence shown here is derived from an EMBL/GenBank/DDBJ whole genome shotgun (WGS) entry which is preliminary data.</text>
</comment>
<evidence type="ECO:0000256" key="1">
    <source>
        <dbReference type="SAM" id="SignalP"/>
    </source>
</evidence>
<dbReference type="PROSITE" id="PS51318">
    <property type="entry name" value="TAT"/>
    <property type="match status" value="1"/>
</dbReference>
<feature type="domain" description="Beta-lactamase-related" evidence="2">
    <location>
        <begin position="45"/>
        <end position="391"/>
    </location>
</feature>
<dbReference type="InterPro" id="IPR006311">
    <property type="entry name" value="TAT_signal"/>
</dbReference>
<keyword evidence="3" id="KW-0378">Hydrolase</keyword>
<dbReference type="EMBL" id="BAABCM010000016">
    <property type="protein sequence ID" value="GAA3847247.1"/>
    <property type="molecule type" value="Genomic_DNA"/>
</dbReference>
<feature type="signal peptide" evidence="1">
    <location>
        <begin position="1"/>
        <end position="27"/>
    </location>
</feature>
<reference evidence="4" key="1">
    <citation type="journal article" date="2019" name="Int. J. Syst. Evol. Microbiol.">
        <title>The Global Catalogue of Microorganisms (GCM) 10K type strain sequencing project: providing services to taxonomists for standard genome sequencing and annotation.</title>
        <authorList>
            <consortium name="The Broad Institute Genomics Platform"/>
            <consortium name="The Broad Institute Genome Sequencing Center for Infectious Disease"/>
            <person name="Wu L."/>
            <person name="Ma J."/>
        </authorList>
    </citation>
    <scope>NUCLEOTIDE SEQUENCE [LARGE SCALE GENOMIC DNA]</scope>
    <source>
        <strain evidence="4">JCM 17017</strain>
    </source>
</reference>
<dbReference type="PANTHER" id="PTHR43283:SF3">
    <property type="entry name" value="BETA-LACTAMASE FAMILY PROTEIN (AFU_ORTHOLOGUE AFUA_5G07500)"/>
    <property type="match status" value="1"/>
</dbReference>
<dbReference type="PANTHER" id="PTHR43283">
    <property type="entry name" value="BETA-LACTAMASE-RELATED"/>
    <property type="match status" value="1"/>
</dbReference>
<dbReference type="InterPro" id="IPR050789">
    <property type="entry name" value="Diverse_Enzym_Activities"/>
</dbReference>